<dbReference type="Proteomes" id="UP000236584">
    <property type="component" value="Chromosome"/>
</dbReference>
<evidence type="ECO:0000313" key="1">
    <source>
        <dbReference type="EMBL" id="AUV81247.1"/>
    </source>
</evidence>
<name>A0A2I8VH44_9EURY</name>
<dbReference type="EMBL" id="CP026309">
    <property type="protein sequence ID" value="AUV81247.1"/>
    <property type="molecule type" value="Genomic_DNA"/>
</dbReference>
<dbReference type="AlphaFoldDB" id="A0A2I8VH44"/>
<gene>
    <name evidence="1" type="ORF">C2R22_05880</name>
</gene>
<accession>A0A2I8VH44</accession>
<sequence>MPQRLNADDGAGAQPINSLFRLGEGYGWLEGGGVTIASSSTSIDVRVDSGTVRVDGSLVEFSQATLTLPDGAPDNPRRDLVYVDYRGDVGFIQGEPAATVTELSPTDRFQNPVPVPPAATALDGVPLAEVWIPTGETASDNLTPRDVNDLRIADVGGFGIVPVLSADPPEEDLTQTRLWRNDSVGEFRAYAADADQIVSFSTTVETSFSGPTTRLIEDFEDSIKGNWRGGDSTYTYNTPAFEGSAAAYWSESSRATEYSLQGDGLPYYPESGDTVAMAIYAESGNDNIDLGFGKDVDDYSGDNRIRVDVGNDSVQLLSTDADNTERQLGSASPSLSLDTWYIIEADYDGGGTGVHPTRIYSTTTGSDPGQRDTELAAISSPTSDETHQGRGLALEIVGPGRLDYLHALS</sequence>
<reference evidence="1 2" key="1">
    <citation type="submission" date="2018-01" db="EMBL/GenBank/DDBJ databases">
        <title>Complete genome sequence of Salinigranum rubrum GX10T, an extremely halophilic archaeon isolated from a marine solar saltern.</title>
        <authorList>
            <person name="Han S."/>
        </authorList>
    </citation>
    <scope>NUCLEOTIDE SEQUENCE [LARGE SCALE GENOMIC DNA]</scope>
    <source>
        <strain evidence="1 2">GX10</strain>
    </source>
</reference>
<protein>
    <submittedName>
        <fullName evidence="1">Uncharacterized protein</fullName>
    </submittedName>
</protein>
<keyword evidence="2" id="KW-1185">Reference proteome</keyword>
<dbReference type="KEGG" id="srub:C2R22_05880"/>
<organism evidence="1 2">
    <name type="scientific">Salinigranum rubrum</name>
    <dbReference type="NCBI Taxonomy" id="755307"/>
    <lineage>
        <taxon>Archaea</taxon>
        <taxon>Methanobacteriati</taxon>
        <taxon>Methanobacteriota</taxon>
        <taxon>Stenosarchaea group</taxon>
        <taxon>Halobacteria</taxon>
        <taxon>Halobacteriales</taxon>
        <taxon>Haloferacaceae</taxon>
        <taxon>Salinigranum</taxon>
    </lineage>
</organism>
<dbReference type="GeneID" id="35591600"/>
<proteinExistence type="predicted"/>
<dbReference type="RefSeq" id="WP_103424935.1">
    <property type="nucleotide sequence ID" value="NZ_CP026309.1"/>
</dbReference>
<evidence type="ECO:0000313" key="2">
    <source>
        <dbReference type="Proteomes" id="UP000236584"/>
    </source>
</evidence>
<dbReference type="OrthoDB" id="220813at2157"/>